<dbReference type="GO" id="GO:0016020">
    <property type="term" value="C:membrane"/>
    <property type="evidence" value="ECO:0007669"/>
    <property type="project" value="InterPro"/>
</dbReference>
<keyword evidence="8" id="KW-1185">Reference proteome</keyword>
<proteinExistence type="predicted"/>
<dbReference type="EMBL" id="JAAAUY010000316">
    <property type="protein sequence ID" value="KAF9331544.1"/>
    <property type="molecule type" value="Genomic_DNA"/>
</dbReference>
<dbReference type="GO" id="GO:0012505">
    <property type="term" value="C:endomembrane system"/>
    <property type="evidence" value="ECO:0007669"/>
    <property type="project" value="UniProtKB-SubCell"/>
</dbReference>
<reference evidence="7" key="1">
    <citation type="journal article" date="2020" name="Fungal Divers.">
        <title>Resolving the Mortierellaceae phylogeny through synthesis of multi-gene phylogenetics and phylogenomics.</title>
        <authorList>
            <person name="Vandepol N."/>
            <person name="Liber J."/>
            <person name="Desiro A."/>
            <person name="Na H."/>
            <person name="Kennedy M."/>
            <person name="Barry K."/>
            <person name="Grigoriev I.V."/>
            <person name="Miller A.N."/>
            <person name="O'Donnell K."/>
            <person name="Stajich J.E."/>
            <person name="Bonito G."/>
        </authorList>
    </citation>
    <scope>NUCLEOTIDE SEQUENCE</scope>
    <source>
        <strain evidence="7">NVP1</strain>
    </source>
</reference>
<protein>
    <submittedName>
        <fullName evidence="7">Uncharacterized protein</fullName>
    </submittedName>
</protein>
<accession>A0A9P5VLN3</accession>
<comment type="caution">
    <text evidence="7">The sequence shown here is derived from an EMBL/GenBank/DDBJ whole genome shotgun (WGS) entry which is preliminary data.</text>
</comment>
<name>A0A9P5VLN3_9FUNG</name>
<feature type="compositionally biased region" description="Low complexity" evidence="5">
    <location>
        <begin position="258"/>
        <end position="268"/>
    </location>
</feature>
<evidence type="ECO:0000256" key="6">
    <source>
        <dbReference type="SAM" id="Phobius"/>
    </source>
</evidence>
<keyword evidence="4 6" id="KW-0472">Membrane</keyword>
<sequence length="312" mass="35445">MQEDVPRTTTIERQHWIFTDMIFFLYHTICTFHVIVPIMFWGYSVYSGEAKMMAIDLQPEPLWRNYSFHGGDLVLMALEILVNAMPFIPAHLSLVFVTCLLYLGEVHLVHYVDGIWIYPFLDTTVGPIWVLLYFGAGVTIACAFGFLYYLHRSRNWVWRKTGVWTPAMANRCLCKECAQRGSDLEDGLGDCGMEPHSNSYSEDTIQSMTELPMSAEQVKDQYYQQEQEKGGGYFDQVRAAIMRPLGALSQSQNRKRSSSSGSDVSTASTLVGEEESKVEKGASDLERRGSMRLEKVEEENEEDAKEAALKNP</sequence>
<dbReference type="Proteomes" id="UP000696485">
    <property type="component" value="Unassembled WGS sequence"/>
</dbReference>
<evidence type="ECO:0000256" key="2">
    <source>
        <dbReference type="ARBA" id="ARBA00022692"/>
    </source>
</evidence>
<evidence type="ECO:0000256" key="4">
    <source>
        <dbReference type="ARBA" id="ARBA00023136"/>
    </source>
</evidence>
<evidence type="ECO:0000256" key="5">
    <source>
        <dbReference type="SAM" id="MobiDB-lite"/>
    </source>
</evidence>
<comment type="subcellular location">
    <subcellularLocation>
        <location evidence="1">Endomembrane system</location>
        <topology evidence="1">Multi-pass membrane protein</topology>
    </subcellularLocation>
</comment>
<feature type="region of interest" description="Disordered" evidence="5">
    <location>
        <begin position="246"/>
        <end position="312"/>
    </location>
</feature>
<evidence type="ECO:0000256" key="3">
    <source>
        <dbReference type="ARBA" id="ARBA00022989"/>
    </source>
</evidence>
<feature type="transmembrane region" description="Helical" evidence="6">
    <location>
        <begin position="130"/>
        <end position="150"/>
    </location>
</feature>
<keyword evidence="2 6" id="KW-0812">Transmembrane</keyword>
<dbReference type="Pfam" id="PF04750">
    <property type="entry name" value="Far-17a_AIG1"/>
    <property type="match status" value="1"/>
</dbReference>
<keyword evidence="3 6" id="KW-1133">Transmembrane helix</keyword>
<evidence type="ECO:0000313" key="8">
    <source>
        <dbReference type="Proteomes" id="UP000696485"/>
    </source>
</evidence>
<dbReference type="InterPro" id="IPR006838">
    <property type="entry name" value="ADTRP_AIG1"/>
</dbReference>
<dbReference type="PANTHER" id="PTHR12242">
    <property type="entry name" value="OS02G0130600 PROTEIN-RELATED"/>
    <property type="match status" value="1"/>
</dbReference>
<evidence type="ECO:0000256" key="1">
    <source>
        <dbReference type="ARBA" id="ARBA00004127"/>
    </source>
</evidence>
<feature type="transmembrane region" description="Helical" evidence="6">
    <location>
        <begin position="21"/>
        <end position="43"/>
    </location>
</feature>
<feature type="compositionally biased region" description="Basic and acidic residues" evidence="5">
    <location>
        <begin position="274"/>
        <end position="295"/>
    </location>
</feature>
<evidence type="ECO:0000313" key="7">
    <source>
        <dbReference type="EMBL" id="KAF9331544.1"/>
    </source>
</evidence>
<organism evidence="7 8">
    <name type="scientific">Podila minutissima</name>
    <dbReference type="NCBI Taxonomy" id="64525"/>
    <lineage>
        <taxon>Eukaryota</taxon>
        <taxon>Fungi</taxon>
        <taxon>Fungi incertae sedis</taxon>
        <taxon>Mucoromycota</taxon>
        <taxon>Mortierellomycotina</taxon>
        <taxon>Mortierellomycetes</taxon>
        <taxon>Mortierellales</taxon>
        <taxon>Mortierellaceae</taxon>
        <taxon>Podila</taxon>
    </lineage>
</organism>
<dbReference type="AlphaFoldDB" id="A0A9P5VLN3"/>
<feature type="transmembrane region" description="Helical" evidence="6">
    <location>
        <begin position="94"/>
        <end position="118"/>
    </location>
</feature>
<gene>
    <name evidence="7" type="ORF">BG006_005595</name>
</gene>